<protein>
    <submittedName>
        <fullName evidence="1">Uncharacterized protein</fullName>
    </submittedName>
</protein>
<reference evidence="1 2" key="1">
    <citation type="journal article" date="2018" name="Science">
        <title>The opium poppy genome and morphinan production.</title>
        <authorList>
            <person name="Guo L."/>
            <person name="Winzer T."/>
            <person name="Yang X."/>
            <person name="Li Y."/>
            <person name="Ning Z."/>
            <person name="He Z."/>
            <person name="Teodor R."/>
            <person name="Lu Y."/>
            <person name="Bowser T.A."/>
            <person name="Graham I.A."/>
            <person name="Ye K."/>
        </authorList>
    </citation>
    <scope>NUCLEOTIDE SEQUENCE [LARGE SCALE GENOMIC DNA]</scope>
    <source>
        <strain evidence="2">cv. HN1</strain>
        <tissue evidence="1">Leaves</tissue>
    </source>
</reference>
<name>A0A4Y7J1M9_PAPSO</name>
<sequence length="92" mass="10348">MLPRYRFQISDSEEKPSTGGGKMVLLAMNVGELADERVLSRCAMLYASLQMMMELKFMACHAIISFMKYASRNGLRSIPRAPSQVQCLKGKQ</sequence>
<organism evidence="1 2">
    <name type="scientific">Papaver somniferum</name>
    <name type="common">Opium poppy</name>
    <dbReference type="NCBI Taxonomy" id="3469"/>
    <lineage>
        <taxon>Eukaryota</taxon>
        <taxon>Viridiplantae</taxon>
        <taxon>Streptophyta</taxon>
        <taxon>Embryophyta</taxon>
        <taxon>Tracheophyta</taxon>
        <taxon>Spermatophyta</taxon>
        <taxon>Magnoliopsida</taxon>
        <taxon>Ranunculales</taxon>
        <taxon>Papaveraceae</taxon>
        <taxon>Papaveroideae</taxon>
        <taxon>Papaver</taxon>
    </lineage>
</organism>
<keyword evidence="2" id="KW-1185">Reference proteome</keyword>
<dbReference type="Gramene" id="RZC53851">
    <property type="protein sequence ID" value="RZC53851"/>
    <property type="gene ID" value="C5167_012705"/>
</dbReference>
<gene>
    <name evidence="1" type="ORF">C5167_012705</name>
</gene>
<accession>A0A4Y7J1M9</accession>
<proteinExistence type="predicted"/>
<dbReference type="AlphaFoldDB" id="A0A4Y7J1M9"/>
<evidence type="ECO:0000313" key="1">
    <source>
        <dbReference type="EMBL" id="RZC53851.1"/>
    </source>
</evidence>
<evidence type="ECO:0000313" key="2">
    <source>
        <dbReference type="Proteomes" id="UP000316621"/>
    </source>
</evidence>
<dbReference type="Proteomes" id="UP000316621">
    <property type="component" value="Chromosome 3"/>
</dbReference>
<dbReference type="EMBL" id="CM010717">
    <property type="protein sequence ID" value="RZC53851.1"/>
    <property type="molecule type" value="Genomic_DNA"/>
</dbReference>